<reference evidence="4 5" key="1">
    <citation type="journal article" date="2019" name="Int. J. Syst. Evol. Microbiol.">
        <title>The Global Catalogue of Microorganisms (GCM) 10K type strain sequencing project: providing services to taxonomists for standard genome sequencing and annotation.</title>
        <authorList>
            <consortium name="The Broad Institute Genomics Platform"/>
            <consortium name="The Broad Institute Genome Sequencing Center for Infectious Disease"/>
            <person name="Wu L."/>
            <person name="Ma J."/>
        </authorList>
    </citation>
    <scope>NUCLEOTIDE SEQUENCE [LARGE SCALE GENOMIC DNA]</scope>
    <source>
        <strain evidence="4 5">JCM 3380</strain>
    </source>
</reference>
<evidence type="ECO:0000256" key="2">
    <source>
        <dbReference type="ARBA" id="ARBA00022679"/>
    </source>
</evidence>
<organism evidence="4 5">
    <name type="scientific">Saccharothrix mutabilis subsp. mutabilis</name>
    <dbReference type="NCBI Taxonomy" id="66855"/>
    <lineage>
        <taxon>Bacteria</taxon>
        <taxon>Bacillati</taxon>
        <taxon>Actinomycetota</taxon>
        <taxon>Actinomycetes</taxon>
        <taxon>Pseudonocardiales</taxon>
        <taxon>Pseudonocardiaceae</taxon>
        <taxon>Saccharothrix</taxon>
    </lineage>
</organism>
<dbReference type="RefSeq" id="WP_343932781.1">
    <property type="nucleotide sequence ID" value="NZ_BAAABU010000002.1"/>
</dbReference>
<dbReference type="PANTHER" id="PTHR13610">
    <property type="entry name" value="METHYLTRANSFERASE DOMAIN-CONTAINING PROTEIN"/>
    <property type="match status" value="1"/>
</dbReference>
<dbReference type="Pfam" id="PF13489">
    <property type="entry name" value="Methyltransf_23"/>
    <property type="match status" value="1"/>
</dbReference>
<gene>
    <name evidence="4" type="ORF">GCM10010492_13920</name>
</gene>
<dbReference type="CDD" id="cd02440">
    <property type="entry name" value="AdoMet_MTases"/>
    <property type="match status" value="1"/>
</dbReference>
<protein>
    <recommendedName>
        <fullName evidence="6">Methyltransferase domain-containing protein</fullName>
    </recommendedName>
</protein>
<dbReference type="Proteomes" id="UP001500416">
    <property type="component" value="Unassembled WGS sequence"/>
</dbReference>
<proteinExistence type="predicted"/>
<name>A0ABN0TBD3_9PSEU</name>
<dbReference type="InterPro" id="IPR029063">
    <property type="entry name" value="SAM-dependent_MTases_sf"/>
</dbReference>
<keyword evidence="3" id="KW-0949">S-adenosyl-L-methionine</keyword>
<evidence type="ECO:0000256" key="3">
    <source>
        <dbReference type="ARBA" id="ARBA00022691"/>
    </source>
</evidence>
<keyword evidence="1" id="KW-0489">Methyltransferase</keyword>
<evidence type="ECO:0000313" key="5">
    <source>
        <dbReference type="Proteomes" id="UP001500416"/>
    </source>
</evidence>
<accession>A0ABN0TBD3</accession>
<keyword evidence="2" id="KW-0808">Transferase</keyword>
<comment type="caution">
    <text evidence="4">The sequence shown here is derived from an EMBL/GenBank/DDBJ whole genome shotgun (WGS) entry which is preliminary data.</text>
</comment>
<keyword evidence="5" id="KW-1185">Reference proteome</keyword>
<dbReference type="SUPFAM" id="SSF53335">
    <property type="entry name" value="S-adenosyl-L-methionine-dependent methyltransferases"/>
    <property type="match status" value="1"/>
</dbReference>
<dbReference type="Gene3D" id="3.40.50.150">
    <property type="entry name" value="Vaccinia Virus protein VP39"/>
    <property type="match status" value="1"/>
</dbReference>
<evidence type="ECO:0008006" key="6">
    <source>
        <dbReference type="Google" id="ProtNLM"/>
    </source>
</evidence>
<dbReference type="PANTHER" id="PTHR13610:SF11">
    <property type="entry name" value="METHYLTRANSFERASE DOMAIN-CONTAINING PROTEIN"/>
    <property type="match status" value="1"/>
</dbReference>
<dbReference type="EMBL" id="BAAABU010000002">
    <property type="protein sequence ID" value="GAA0217307.1"/>
    <property type="molecule type" value="Genomic_DNA"/>
</dbReference>
<dbReference type="InterPro" id="IPR026170">
    <property type="entry name" value="FAM173A/B"/>
</dbReference>
<sequence length="171" mass="18889">MGPWAWAAVALAASCFAMPVYLGAPYLPTLSRHREELLDLSGIERGQTVVDLGCGDGRFLRAAAARGVRGIGYEVNPVLWAVSKAVLWSRRDLVSVRFGDYRRHPLPEADLVYVFLRQERMAELAAKVAAEARGPVRLLSYCFTVPDRTACRSLPYAHLYCFGAERGHGHA</sequence>
<evidence type="ECO:0000313" key="4">
    <source>
        <dbReference type="EMBL" id="GAA0217307.1"/>
    </source>
</evidence>
<evidence type="ECO:0000256" key="1">
    <source>
        <dbReference type="ARBA" id="ARBA00022603"/>
    </source>
</evidence>